<protein>
    <submittedName>
        <fullName evidence="2">Anti-repressor SinI family protein</fullName>
    </submittedName>
</protein>
<dbReference type="EMBL" id="CP147407">
    <property type="protein sequence ID" value="WXB95535.1"/>
    <property type="molecule type" value="Genomic_DNA"/>
</dbReference>
<dbReference type="PROSITE" id="PS51500">
    <property type="entry name" value="SIN"/>
    <property type="match status" value="1"/>
</dbReference>
<organism evidence="2 3">
    <name type="scientific">Metabacillus sediminis</name>
    <dbReference type="NCBI Taxonomy" id="3117746"/>
    <lineage>
        <taxon>Bacteria</taxon>
        <taxon>Bacillati</taxon>
        <taxon>Bacillota</taxon>
        <taxon>Bacilli</taxon>
        <taxon>Bacillales</taxon>
        <taxon>Bacillaceae</taxon>
        <taxon>Metabacillus</taxon>
    </lineage>
</organism>
<dbReference type="InterPro" id="IPR010981">
    <property type="entry name" value="SinR/SinI_dimer_dom"/>
</dbReference>
<evidence type="ECO:0000313" key="3">
    <source>
        <dbReference type="Proteomes" id="UP001377337"/>
    </source>
</evidence>
<dbReference type="Pfam" id="PF08671">
    <property type="entry name" value="SinI"/>
    <property type="match status" value="1"/>
</dbReference>
<dbReference type="Proteomes" id="UP001377337">
    <property type="component" value="Chromosome"/>
</dbReference>
<evidence type="ECO:0000259" key="1">
    <source>
        <dbReference type="PROSITE" id="PS51500"/>
    </source>
</evidence>
<reference evidence="2 3" key="1">
    <citation type="submission" date="2024-02" db="EMBL/GenBank/DDBJ databases">
        <title>Seven novel Bacillus-like species.</title>
        <authorList>
            <person name="Liu G."/>
        </authorList>
    </citation>
    <scope>NUCLEOTIDE SEQUENCE [LARGE SCALE GENOMIC DNA]</scope>
    <source>
        <strain evidence="2 3">FJAT-52054</strain>
    </source>
</reference>
<accession>A0ABZ2NE72</accession>
<proteinExistence type="predicted"/>
<feature type="domain" description="Sin" evidence="1">
    <location>
        <begin position="1"/>
        <end position="39"/>
    </location>
</feature>
<dbReference type="RefSeq" id="WP_082883691.1">
    <property type="nucleotide sequence ID" value="NZ_CP147407.1"/>
</dbReference>
<name>A0ABZ2NE72_9BACI</name>
<sequence length="44" mass="5225">MENVMVKEEMDLEWKELILTALEMGISKEDIRHFLQSKQNESSN</sequence>
<dbReference type="InterPro" id="IPR036281">
    <property type="entry name" value="SinR/SinI_dimer_dom_sf"/>
</dbReference>
<gene>
    <name evidence="2" type="ORF">WCV65_13285</name>
</gene>
<evidence type="ECO:0000313" key="2">
    <source>
        <dbReference type="EMBL" id="WXB95535.1"/>
    </source>
</evidence>
<keyword evidence="3" id="KW-1185">Reference proteome</keyword>
<dbReference type="SUPFAM" id="SSF47406">
    <property type="entry name" value="SinR repressor dimerisation domain-like"/>
    <property type="match status" value="1"/>
</dbReference>